<dbReference type="Proteomes" id="UP000799754">
    <property type="component" value="Unassembled WGS sequence"/>
</dbReference>
<name>A0ACB6RX28_9PLEO</name>
<organism evidence="1 2">
    <name type="scientific">Macroventuria anomochaeta</name>
    <dbReference type="NCBI Taxonomy" id="301207"/>
    <lineage>
        <taxon>Eukaryota</taxon>
        <taxon>Fungi</taxon>
        <taxon>Dikarya</taxon>
        <taxon>Ascomycota</taxon>
        <taxon>Pezizomycotina</taxon>
        <taxon>Dothideomycetes</taxon>
        <taxon>Pleosporomycetidae</taxon>
        <taxon>Pleosporales</taxon>
        <taxon>Pleosporineae</taxon>
        <taxon>Didymellaceae</taxon>
        <taxon>Macroventuria</taxon>
    </lineage>
</organism>
<accession>A0ACB6RX28</accession>
<proteinExistence type="predicted"/>
<sequence length="329" mass="36503">MEFVENFTKVAARRQPTFNTPYIRTSDTNNDTKFRYHTGRITNEHTNGTLWQALSGTLSATGCSAFPLVVESRVDCQGRLCAAQAMRRLTREPDKINGNYESASTWFGTICASMPGADIGMLQDNSTSSELVDQLLMGPDLSTFQWDRMPGGERWIWFAVGTIAISLFLFAAAVASLVLGIFTKAPDTLGFASTSARDNLYAKLASSCVSENRMCQIAVILFRSRFEGGQGIRTTDKPDDEGTHRSISSLDFVHLIPAACEWIKIAGHDLVLLLNVYWNDFPSRIGAGGSVFAESKFGKRAATGFTPWRWMYWLKSLYEIQDEAKEAPL</sequence>
<evidence type="ECO:0000313" key="1">
    <source>
        <dbReference type="EMBL" id="KAF2625688.1"/>
    </source>
</evidence>
<keyword evidence="2" id="KW-1185">Reference proteome</keyword>
<evidence type="ECO:0000313" key="2">
    <source>
        <dbReference type="Proteomes" id="UP000799754"/>
    </source>
</evidence>
<dbReference type="EMBL" id="MU006724">
    <property type="protein sequence ID" value="KAF2625688.1"/>
    <property type="molecule type" value="Genomic_DNA"/>
</dbReference>
<protein>
    <submittedName>
        <fullName evidence="1">Uncharacterized protein</fullName>
    </submittedName>
</protein>
<reference evidence="1" key="1">
    <citation type="journal article" date="2020" name="Stud. Mycol.">
        <title>101 Dothideomycetes genomes: a test case for predicting lifestyles and emergence of pathogens.</title>
        <authorList>
            <person name="Haridas S."/>
            <person name="Albert R."/>
            <person name="Binder M."/>
            <person name="Bloem J."/>
            <person name="Labutti K."/>
            <person name="Salamov A."/>
            <person name="Andreopoulos B."/>
            <person name="Baker S."/>
            <person name="Barry K."/>
            <person name="Bills G."/>
            <person name="Bluhm B."/>
            <person name="Cannon C."/>
            <person name="Castanera R."/>
            <person name="Culley D."/>
            <person name="Daum C."/>
            <person name="Ezra D."/>
            <person name="Gonzalez J."/>
            <person name="Henrissat B."/>
            <person name="Kuo A."/>
            <person name="Liang C."/>
            <person name="Lipzen A."/>
            <person name="Lutzoni F."/>
            <person name="Magnuson J."/>
            <person name="Mondo S."/>
            <person name="Nolan M."/>
            <person name="Ohm R."/>
            <person name="Pangilinan J."/>
            <person name="Park H.-J."/>
            <person name="Ramirez L."/>
            <person name="Alfaro M."/>
            <person name="Sun H."/>
            <person name="Tritt A."/>
            <person name="Yoshinaga Y."/>
            <person name="Zwiers L.-H."/>
            <person name="Turgeon B."/>
            <person name="Goodwin S."/>
            <person name="Spatafora J."/>
            <person name="Crous P."/>
            <person name="Grigoriev I."/>
        </authorList>
    </citation>
    <scope>NUCLEOTIDE SEQUENCE</scope>
    <source>
        <strain evidence="1">CBS 525.71</strain>
    </source>
</reference>
<comment type="caution">
    <text evidence="1">The sequence shown here is derived from an EMBL/GenBank/DDBJ whole genome shotgun (WGS) entry which is preliminary data.</text>
</comment>
<gene>
    <name evidence="1" type="ORF">BU25DRAFT_449780</name>
</gene>